<dbReference type="GO" id="GO:0008806">
    <property type="term" value="F:carboxymethylenebutenolidase activity"/>
    <property type="evidence" value="ECO:0007669"/>
    <property type="project" value="UniProtKB-EC"/>
</dbReference>
<dbReference type="PANTHER" id="PTHR46623">
    <property type="entry name" value="CARBOXYMETHYLENEBUTENOLIDASE-RELATED"/>
    <property type="match status" value="1"/>
</dbReference>
<dbReference type="InterPro" id="IPR029058">
    <property type="entry name" value="AB_hydrolase_fold"/>
</dbReference>
<proteinExistence type="predicted"/>
<feature type="region of interest" description="Disordered" evidence="1">
    <location>
        <begin position="142"/>
        <end position="161"/>
    </location>
</feature>
<evidence type="ECO:0000259" key="2">
    <source>
        <dbReference type="Pfam" id="PF01738"/>
    </source>
</evidence>
<reference evidence="4 5" key="1">
    <citation type="submission" date="2019-02" db="EMBL/GenBank/DDBJ databases">
        <title>Deep-cultivation of Planctomycetes and their phenomic and genomic characterization uncovers novel biology.</title>
        <authorList>
            <person name="Wiegand S."/>
            <person name="Jogler M."/>
            <person name="Boedeker C."/>
            <person name="Pinto D."/>
            <person name="Vollmers J."/>
            <person name="Rivas-Marin E."/>
            <person name="Kohn T."/>
            <person name="Peeters S.H."/>
            <person name="Heuer A."/>
            <person name="Rast P."/>
            <person name="Oberbeckmann S."/>
            <person name="Bunk B."/>
            <person name="Jeske O."/>
            <person name="Meyerdierks A."/>
            <person name="Storesund J.E."/>
            <person name="Kallscheuer N."/>
            <person name="Luecker S."/>
            <person name="Lage O.M."/>
            <person name="Pohl T."/>
            <person name="Merkel B.J."/>
            <person name="Hornburger P."/>
            <person name="Mueller R.-W."/>
            <person name="Bruemmer F."/>
            <person name="Labrenz M."/>
            <person name="Spormann A.M."/>
            <person name="Op den Camp H."/>
            <person name="Overmann J."/>
            <person name="Amann R."/>
            <person name="Jetten M.S.M."/>
            <person name="Mascher T."/>
            <person name="Medema M.H."/>
            <person name="Devos D.P."/>
            <person name="Kaster A.-K."/>
            <person name="Ovreas L."/>
            <person name="Rohde M."/>
            <person name="Galperin M.Y."/>
            <person name="Jogler C."/>
        </authorList>
    </citation>
    <scope>NUCLEOTIDE SEQUENCE [LARGE SCALE GENOMIC DNA]</scope>
    <source>
        <strain evidence="4 5">Pla110</strain>
    </source>
</reference>
<dbReference type="AlphaFoldDB" id="A0A518CSU5"/>
<dbReference type="Pfam" id="PF23678">
    <property type="entry name" value="YqhI"/>
    <property type="match status" value="1"/>
</dbReference>
<evidence type="ECO:0000259" key="3">
    <source>
        <dbReference type="Pfam" id="PF23678"/>
    </source>
</evidence>
<dbReference type="EC" id="3.1.1.45" evidence="4"/>
<evidence type="ECO:0000313" key="5">
    <source>
        <dbReference type="Proteomes" id="UP000317178"/>
    </source>
</evidence>
<dbReference type="SUPFAM" id="SSF53474">
    <property type="entry name" value="alpha/beta-Hydrolases"/>
    <property type="match status" value="1"/>
</dbReference>
<evidence type="ECO:0000256" key="1">
    <source>
        <dbReference type="SAM" id="MobiDB-lite"/>
    </source>
</evidence>
<dbReference type="KEGG" id="plon:Pla110_40430"/>
<keyword evidence="4" id="KW-0378">Hydrolase</keyword>
<dbReference type="OrthoDB" id="9771666at2"/>
<dbReference type="InterPro" id="IPR002925">
    <property type="entry name" value="Dienelactn_hydro"/>
</dbReference>
<organism evidence="4 5">
    <name type="scientific">Polystyrenella longa</name>
    <dbReference type="NCBI Taxonomy" id="2528007"/>
    <lineage>
        <taxon>Bacteria</taxon>
        <taxon>Pseudomonadati</taxon>
        <taxon>Planctomycetota</taxon>
        <taxon>Planctomycetia</taxon>
        <taxon>Planctomycetales</taxon>
        <taxon>Planctomycetaceae</taxon>
        <taxon>Polystyrenella</taxon>
    </lineage>
</organism>
<protein>
    <submittedName>
        <fullName evidence="4">Carboxymethylenebutenolidase</fullName>
        <ecNumber evidence="4">3.1.1.45</ecNumber>
    </submittedName>
</protein>
<dbReference type="Gene3D" id="3.40.50.1820">
    <property type="entry name" value="alpha/beta hydrolase"/>
    <property type="match status" value="1"/>
</dbReference>
<dbReference type="Proteomes" id="UP000317178">
    <property type="component" value="Chromosome"/>
</dbReference>
<dbReference type="PANTHER" id="PTHR46623:SF6">
    <property type="entry name" value="ALPHA_BETA-HYDROLASES SUPERFAMILY PROTEIN"/>
    <property type="match status" value="1"/>
</dbReference>
<sequence length="301" mass="33390">MERKNTERKKATDFNQEVLDIYDDYAHGRMNRRDYIKSLGVFAVGGMTVEALMSSLQPNYAWAEQVKADDSRIKAEMITYDSPKGAGEMKGLLAHPAKGDKFPAVVVIHENRGLNPYIEDVARRLAVAGFLALAPDALTPLGGYPGNDEEGREMQRKRDSEEMTEDFIAAAKLLDSHELSTGKVGAVGFCFGGGMVYQLAVRIPDVIDAGVPFYGRQPELEDVSKIDAPLLIHNASKDERILAGAPAFEAALEEQDKPFTHFVYDDTNHGFHNDTTPRYDEQAAGLAWTRTIEFFNKNLKS</sequence>
<dbReference type="InterPro" id="IPR057802">
    <property type="entry name" value="YqhI_dom"/>
</dbReference>
<feature type="domain" description="YqhI" evidence="3">
    <location>
        <begin position="7"/>
        <end position="39"/>
    </location>
</feature>
<keyword evidence="5" id="KW-1185">Reference proteome</keyword>
<feature type="domain" description="Dienelactone hydrolase" evidence="2">
    <location>
        <begin position="89"/>
        <end position="297"/>
    </location>
</feature>
<dbReference type="EMBL" id="CP036281">
    <property type="protein sequence ID" value="QDU82288.1"/>
    <property type="molecule type" value="Genomic_DNA"/>
</dbReference>
<accession>A0A518CSU5</accession>
<feature type="compositionally biased region" description="Basic and acidic residues" evidence="1">
    <location>
        <begin position="152"/>
        <end position="161"/>
    </location>
</feature>
<name>A0A518CSU5_9PLAN</name>
<dbReference type="InterPro" id="IPR051049">
    <property type="entry name" value="Dienelactone_hydrolase-like"/>
</dbReference>
<dbReference type="RefSeq" id="WP_144998335.1">
    <property type="nucleotide sequence ID" value="NZ_CP036281.1"/>
</dbReference>
<gene>
    <name evidence="4" type="primary">clcD</name>
    <name evidence="4" type="ORF">Pla110_40430</name>
</gene>
<dbReference type="Pfam" id="PF01738">
    <property type="entry name" value="DLH"/>
    <property type="match status" value="1"/>
</dbReference>
<evidence type="ECO:0000313" key="4">
    <source>
        <dbReference type="EMBL" id="QDU82288.1"/>
    </source>
</evidence>